<dbReference type="Proteomes" id="UP001164539">
    <property type="component" value="Chromosome 7"/>
</dbReference>
<keyword evidence="1" id="KW-0238">DNA-binding</keyword>
<keyword evidence="1" id="KW-0862">Zinc</keyword>
<keyword evidence="1" id="KW-0479">Metal-binding</keyword>
<reference evidence="1 2" key="1">
    <citation type="journal article" date="2023" name="Science">
        <title>Complex scaffold remodeling in plant triterpene biosynthesis.</title>
        <authorList>
            <person name="De La Pena R."/>
            <person name="Hodgson H."/>
            <person name="Liu J.C."/>
            <person name="Stephenson M.J."/>
            <person name="Martin A.C."/>
            <person name="Owen C."/>
            <person name="Harkess A."/>
            <person name="Leebens-Mack J."/>
            <person name="Jimenez L.E."/>
            <person name="Osbourn A."/>
            <person name="Sattely E.S."/>
        </authorList>
    </citation>
    <scope>NUCLEOTIDE SEQUENCE [LARGE SCALE GENOMIC DNA]</scope>
    <source>
        <strain evidence="2">cv. JPN11</strain>
        <tissue evidence="1">Leaf</tissue>
    </source>
</reference>
<evidence type="ECO:0000313" key="2">
    <source>
        <dbReference type="Proteomes" id="UP001164539"/>
    </source>
</evidence>
<proteinExistence type="predicted"/>
<dbReference type="EMBL" id="CM051400">
    <property type="protein sequence ID" value="KAJ4714397.1"/>
    <property type="molecule type" value="Genomic_DNA"/>
</dbReference>
<keyword evidence="1" id="KW-0863">Zinc-finger</keyword>
<keyword evidence="2" id="KW-1185">Reference proteome</keyword>
<comment type="caution">
    <text evidence="1">The sequence shown here is derived from an EMBL/GenBank/DDBJ whole genome shotgun (WGS) entry which is preliminary data.</text>
</comment>
<keyword evidence="1" id="KW-0371">Homeobox</keyword>
<evidence type="ECO:0000313" key="1">
    <source>
        <dbReference type="EMBL" id="KAJ4714397.1"/>
    </source>
</evidence>
<sequence>MTGSLGYTRDSSSKVSSTPINSALGETGRDQNTVHVDDETIFDPSETLDQQLLFHHQLNQDHNKPSGNRDINPDPVQAPTRATGTQQQQQQQQQAAGNINRSNQRSSGAALRQALPPSPTISPPLSRYKECQRNHAANMGSHVVDGCGEFMPSGEEGTSDALKCAACDCHRNFHRKETDGEPHYAPPNCHYIYNNPNTQRNAVPPQHHHHHPQQQLQHQHPYPPHYHQLLHPQQPPPAAPPPPHHHHHHHRIPYNSPPTAAIAPMMMTFGGGGSSGGLDESSSEDLNMYQSSARGQTSAQPRLSKKRFRTKFTQEQKDRMLEFAEKLGWRIQRQDEPEVLEFCNQIGVKRQVFKVWMHNNKQSSKKKEASVRID</sequence>
<name>A0ACC1XSE5_MELAZ</name>
<accession>A0ACC1XSE5</accession>
<organism evidence="1 2">
    <name type="scientific">Melia azedarach</name>
    <name type="common">Chinaberry tree</name>
    <dbReference type="NCBI Taxonomy" id="155640"/>
    <lineage>
        <taxon>Eukaryota</taxon>
        <taxon>Viridiplantae</taxon>
        <taxon>Streptophyta</taxon>
        <taxon>Embryophyta</taxon>
        <taxon>Tracheophyta</taxon>
        <taxon>Spermatophyta</taxon>
        <taxon>Magnoliopsida</taxon>
        <taxon>eudicotyledons</taxon>
        <taxon>Gunneridae</taxon>
        <taxon>Pentapetalae</taxon>
        <taxon>rosids</taxon>
        <taxon>malvids</taxon>
        <taxon>Sapindales</taxon>
        <taxon>Meliaceae</taxon>
        <taxon>Melia</taxon>
    </lineage>
</organism>
<protein>
    <submittedName>
        <fullName evidence="1">Zinc-finger homeodomain protein</fullName>
    </submittedName>
</protein>
<gene>
    <name evidence="1" type="ORF">OWV82_012894</name>
</gene>